<dbReference type="PROSITE" id="PS50893">
    <property type="entry name" value="ABC_TRANSPORTER_2"/>
    <property type="match status" value="1"/>
</dbReference>
<keyword evidence="2" id="KW-0547">Nucleotide-binding</keyword>
<dbReference type="AlphaFoldDB" id="A0A844FUW1"/>
<evidence type="ECO:0000256" key="2">
    <source>
        <dbReference type="ARBA" id="ARBA00022741"/>
    </source>
</evidence>
<comment type="caution">
    <text evidence="5">The sequence shown here is derived from an EMBL/GenBank/DDBJ whole genome shotgun (WGS) entry which is preliminary data.</text>
</comment>
<protein>
    <submittedName>
        <fullName evidence="5">ABC transporter ATP-binding protein</fullName>
    </submittedName>
</protein>
<gene>
    <name evidence="5" type="ORF">FYJ79_09115</name>
</gene>
<dbReference type="SUPFAM" id="SSF52540">
    <property type="entry name" value="P-loop containing nucleoside triphosphate hydrolases"/>
    <property type="match status" value="1"/>
</dbReference>
<dbReference type="RefSeq" id="WP_154517251.1">
    <property type="nucleotide sequence ID" value="NZ_VUNM01000023.1"/>
</dbReference>
<keyword evidence="3 5" id="KW-0067">ATP-binding</keyword>
<dbReference type="InterPro" id="IPR027417">
    <property type="entry name" value="P-loop_NTPase"/>
</dbReference>
<dbReference type="CDD" id="cd03255">
    <property type="entry name" value="ABC_MJ0796_LolCDE_FtsE"/>
    <property type="match status" value="1"/>
</dbReference>
<accession>A0A844FUW1</accession>
<reference evidence="5 6" key="1">
    <citation type="submission" date="2019-08" db="EMBL/GenBank/DDBJ databases">
        <title>In-depth cultivation of the pig gut microbiome towards novel bacterial diversity and tailored functional studies.</title>
        <authorList>
            <person name="Wylensek D."/>
            <person name="Hitch T.C.A."/>
            <person name="Clavel T."/>
        </authorList>
    </citation>
    <scope>NUCLEOTIDE SEQUENCE [LARGE SCALE GENOMIC DNA]</scope>
    <source>
        <strain evidence="5 6">CA-Schmier-601-WT-3</strain>
    </source>
</reference>
<dbReference type="Proteomes" id="UP000442619">
    <property type="component" value="Unassembled WGS sequence"/>
</dbReference>
<dbReference type="PANTHER" id="PTHR24220">
    <property type="entry name" value="IMPORT ATP-BINDING PROTEIN"/>
    <property type="match status" value="1"/>
</dbReference>
<evidence type="ECO:0000313" key="6">
    <source>
        <dbReference type="Proteomes" id="UP000442619"/>
    </source>
</evidence>
<sequence>MSKEMIKAEHVSKIYGLGSKHPYQALNDITLTINEGEFVCIMGPSGAGKSTLLNVLTTIDFPTKGKVFIDGEETRTLSSHQVGQLCYELLGFIFQNFNLLDALTVKENIAVPLSLASVNRQEIDERIISITSKLNIEKLLEKYPYECSGGQRQRIAIARALINHPKIIVADEPTGNLDSANSHEVLDFFSKLNTEEGVTILMVTHDPLIASYSSKLLYIKDGMIEHTIHKEALEQRDYFYRIVDINSNEAQSYFMKEMQ</sequence>
<organism evidence="5 6">
    <name type="scientific">Sharpea porci</name>
    <dbReference type="NCBI Taxonomy" id="2652286"/>
    <lineage>
        <taxon>Bacteria</taxon>
        <taxon>Bacillati</taxon>
        <taxon>Bacillota</taxon>
        <taxon>Erysipelotrichia</taxon>
        <taxon>Erysipelotrichales</taxon>
        <taxon>Coprobacillaceae</taxon>
        <taxon>Sharpea</taxon>
    </lineage>
</organism>
<evidence type="ECO:0000259" key="4">
    <source>
        <dbReference type="PROSITE" id="PS50893"/>
    </source>
</evidence>
<dbReference type="InterPro" id="IPR017911">
    <property type="entry name" value="MacB-like_ATP-bd"/>
</dbReference>
<dbReference type="PANTHER" id="PTHR24220:SF674">
    <property type="entry name" value="BACITRACIN EXPORT ATP-BINDING PROTEIN BCEA"/>
    <property type="match status" value="1"/>
</dbReference>
<dbReference type="GO" id="GO:0016887">
    <property type="term" value="F:ATP hydrolysis activity"/>
    <property type="evidence" value="ECO:0007669"/>
    <property type="project" value="InterPro"/>
</dbReference>
<feature type="domain" description="ABC transporter" evidence="4">
    <location>
        <begin position="6"/>
        <end position="246"/>
    </location>
</feature>
<dbReference type="Gene3D" id="3.40.50.300">
    <property type="entry name" value="P-loop containing nucleotide triphosphate hydrolases"/>
    <property type="match status" value="1"/>
</dbReference>
<evidence type="ECO:0000256" key="1">
    <source>
        <dbReference type="ARBA" id="ARBA00022448"/>
    </source>
</evidence>
<dbReference type="Pfam" id="PF00005">
    <property type="entry name" value="ABC_tran"/>
    <property type="match status" value="1"/>
</dbReference>
<dbReference type="PROSITE" id="PS00211">
    <property type="entry name" value="ABC_TRANSPORTER_1"/>
    <property type="match status" value="1"/>
</dbReference>
<dbReference type="GO" id="GO:0022857">
    <property type="term" value="F:transmembrane transporter activity"/>
    <property type="evidence" value="ECO:0007669"/>
    <property type="project" value="TreeGrafter"/>
</dbReference>
<dbReference type="FunFam" id="3.40.50.300:FF:000032">
    <property type="entry name" value="Export ABC transporter ATP-binding protein"/>
    <property type="match status" value="1"/>
</dbReference>
<evidence type="ECO:0000313" key="5">
    <source>
        <dbReference type="EMBL" id="MST89727.1"/>
    </source>
</evidence>
<dbReference type="InterPro" id="IPR015854">
    <property type="entry name" value="ABC_transpr_LolD-like"/>
</dbReference>
<dbReference type="GO" id="GO:0005524">
    <property type="term" value="F:ATP binding"/>
    <property type="evidence" value="ECO:0007669"/>
    <property type="project" value="UniProtKB-KW"/>
</dbReference>
<proteinExistence type="predicted"/>
<name>A0A844FUW1_9FIRM</name>
<evidence type="ECO:0000256" key="3">
    <source>
        <dbReference type="ARBA" id="ARBA00022840"/>
    </source>
</evidence>
<keyword evidence="6" id="KW-1185">Reference proteome</keyword>
<dbReference type="SMART" id="SM00382">
    <property type="entry name" value="AAA"/>
    <property type="match status" value="1"/>
</dbReference>
<dbReference type="GO" id="GO:0005886">
    <property type="term" value="C:plasma membrane"/>
    <property type="evidence" value="ECO:0007669"/>
    <property type="project" value="TreeGrafter"/>
</dbReference>
<dbReference type="InterPro" id="IPR003439">
    <property type="entry name" value="ABC_transporter-like_ATP-bd"/>
</dbReference>
<dbReference type="EMBL" id="VUNM01000023">
    <property type="protein sequence ID" value="MST89727.1"/>
    <property type="molecule type" value="Genomic_DNA"/>
</dbReference>
<dbReference type="InterPro" id="IPR003593">
    <property type="entry name" value="AAA+_ATPase"/>
</dbReference>
<keyword evidence="1" id="KW-0813">Transport</keyword>
<dbReference type="InterPro" id="IPR017871">
    <property type="entry name" value="ABC_transporter-like_CS"/>
</dbReference>
<dbReference type="GO" id="GO:0098796">
    <property type="term" value="C:membrane protein complex"/>
    <property type="evidence" value="ECO:0007669"/>
    <property type="project" value="UniProtKB-ARBA"/>
</dbReference>